<evidence type="ECO:0000256" key="5">
    <source>
        <dbReference type="ARBA" id="ARBA00022692"/>
    </source>
</evidence>
<comment type="caution">
    <text evidence="10">The sequence shown here is derived from an EMBL/GenBank/DDBJ whole genome shotgun (WGS) entry which is preliminary data.</text>
</comment>
<evidence type="ECO:0000256" key="6">
    <source>
        <dbReference type="ARBA" id="ARBA00022989"/>
    </source>
</evidence>
<dbReference type="PANTHER" id="PTHR33908">
    <property type="entry name" value="MANNOSYLTRANSFERASE YKCB-RELATED"/>
    <property type="match status" value="1"/>
</dbReference>
<feature type="transmembrane region" description="Helical" evidence="8">
    <location>
        <begin position="118"/>
        <end position="138"/>
    </location>
</feature>
<keyword evidence="5 8" id="KW-0812">Transmembrane</keyword>
<feature type="transmembrane region" description="Helical" evidence="8">
    <location>
        <begin position="360"/>
        <end position="381"/>
    </location>
</feature>
<sequence>MQAILQGFRPYLLLLVVCAAIFLPGQTSLPAMDRDESRFMQATRQMAESQDYVVVRFQEELRAKKPVGIYWLQAAAVNTFSHPAKTEAWPYRLPSLFAAFATVLMTFFFGSRLFDRRIGMIAALTMAGTLMLTVEAHLAKTDATLLALTTLVQGCLGLVYMQSRGGKAAPSWASLAFWLGMGASILVKGPVTPMITALTVITLSVADRRVGWLHGLRPVMGIIITVAMVAPWMAAVSGQTDGQFLGKAVREDLLPKLLGAQESHGAPPGFYLLLLSLTLWPGSLFLWPSLARSWRERALPGLRFALAWAGPAWLVFELIPTKLPHYSLPMYPAIILMIAATLMAVRDGTYDRLAGGAARLWYALWSLIGLAVAGAALWLPVKYGEGFTLWAVPTAVAAVALVVTVWWHLLKRHFLNALIWALALGAMTQVTLVTLVGPHLSDLWVSEAVARRIDEVAPGAAVAAVGYHEPSLVFLTGTKTRLTSAEGAAAFLTGTPQSIAVVNEADLPQLTAALPPTFKVTDHGVVTGLNYSRGKPVRLHLLTPAAP</sequence>
<dbReference type="GO" id="GO:0010041">
    <property type="term" value="P:response to iron(III) ion"/>
    <property type="evidence" value="ECO:0007669"/>
    <property type="project" value="TreeGrafter"/>
</dbReference>
<comment type="subcellular location">
    <subcellularLocation>
        <location evidence="1">Cell membrane</location>
        <topology evidence="1">Multi-pass membrane protein</topology>
    </subcellularLocation>
</comment>
<dbReference type="GO" id="GO:0005886">
    <property type="term" value="C:plasma membrane"/>
    <property type="evidence" value="ECO:0007669"/>
    <property type="project" value="UniProtKB-SubCell"/>
</dbReference>
<feature type="transmembrane region" description="Helical" evidence="8">
    <location>
        <begin position="269"/>
        <end position="287"/>
    </location>
</feature>
<proteinExistence type="predicted"/>
<evidence type="ECO:0000256" key="7">
    <source>
        <dbReference type="ARBA" id="ARBA00023136"/>
    </source>
</evidence>
<dbReference type="RefSeq" id="WP_184262265.1">
    <property type="nucleotide sequence ID" value="NZ_JACIIX010000003.1"/>
</dbReference>
<evidence type="ECO:0000313" key="10">
    <source>
        <dbReference type="EMBL" id="MBB6209743.1"/>
    </source>
</evidence>
<feature type="transmembrane region" description="Helical" evidence="8">
    <location>
        <begin position="387"/>
        <end position="410"/>
    </location>
</feature>
<dbReference type="InterPro" id="IPR038731">
    <property type="entry name" value="RgtA/B/C-like"/>
</dbReference>
<dbReference type="GO" id="GO:0016763">
    <property type="term" value="F:pentosyltransferase activity"/>
    <property type="evidence" value="ECO:0007669"/>
    <property type="project" value="TreeGrafter"/>
</dbReference>
<name>A0A7W9ZEP8_NOVIT</name>
<dbReference type="Proteomes" id="UP000544872">
    <property type="component" value="Unassembled WGS sequence"/>
</dbReference>
<gene>
    <name evidence="10" type="ORF">FHS48_001151</name>
</gene>
<keyword evidence="11" id="KW-1185">Reference proteome</keyword>
<evidence type="ECO:0000259" key="9">
    <source>
        <dbReference type="Pfam" id="PF13231"/>
    </source>
</evidence>
<evidence type="ECO:0000313" key="11">
    <source>
        <dbReference type="Proteomes" id="UP000544872"/>
    </source>
</evidence>
<feature type="transmembrane region" description="Helical" evidence="8">
    <location>
        <begin position="299"/>
        <end position="316"/>
    </location>
</feature>
<feature type="transmembrane region" description="Helical" evidence="8">
    <location>
        <begin position="328"/>
        <end position="348"/>
    </location>
</feature>
<feature type="transmembrane region" description="Helical" evidence="8">
    <location>
        <begin position="191"/>
        <end position="207"/>
    </location>
</feature>
<feature type="transmembrane region" description="Helical" evidence="8">
    <location>
        <begin position="219"/>
        <end position="237"/>
    </location>
</feature>
<feature type="domain" description="Glycosyltransferase RgtA/B/C/D-like" evidence="9">
    <location>
        <begin position="64"/>
        <end position="233"/>
    </location>
</feature>
<feature type="transmembrane region" description="Helical" evidence="8">
    <location>
        <begin position="91"/>
        <end position="111"/>
    </location>
</feature>
<accession>A0A7W9ZEP8</accession>
<dbReference type="EMBL" id="JACIIX010000003">
    <property type="protein sequence ID" value="MBB6209743.1"/>
    <property type="molecule type" value="Genomic_DNA"/>
</dbReference>
<evidence type="ECO:0000256" key="8">
    <source>
        <dbReference type="SAM" id="Phobius"/>
    </source>
</evidence>
<evidence type="ECO:0000256" key="4">
    <source>
        <dbReference type="ARBA" id="ARBA00022679"/>
    </source>
</evidence>
<feature type="transmembrane region" description="Helical" evidence="8">
    <location>
        <begin position="417"/>
        <end position="437"/>
    </location>
</feature>
<evidence type="ECO:0000256" key="3">
    <source>
        <dbReference type="ARBA" id="ARBA00022676"/>
    </source>
</evidence>
<protein>
    <submittedName>
        <fullName evidence="10">4-amino-4-deoxy-L-arabinose transferase-like glycosyltransferase</fullName>
    </submittedName>
</protein>
<dbReference type="AlphaFoldDB" id="A0A7W9ZEP8"/>
<evidence type="ECO:0000256" key="2">
    <source>
        <dbReference type="ARBA" id="ARBA00022475"/>
    </source>
</evidence>
<dbReference type="GO" id="GO:0009103">
    <property type="term" value="P:lipopolysaccharide biosynthetic process"/>
    <property type="evidence" value="ECO:0007669"/>
    <property type="project" value="TreeGrafter"/>
</dbReference>
<keyword evidence="7 8" id="KW-0472">Membrane</keyword>
<dbReference type="PANTHER" id="PTHR33908:SF3">
    <property type="entry name" value="UNDECAPRENYL PHOSPHATE-ALPHA-4-AMINO-4-DEOXY-L-ARABINOSE ARABINOSYL TRANSFERASE"/>
    <property type="match status" value="1"/>
</dbReference>
<reference evidence="10 11" key="1">
    <citation type="submission" date="2020-08" db="EMBL/GenBank/DDBJ databases">
        <title>Genomic Encyclopedia of Type Strains, Phase IV (KMG-IV): sequencing the most valuable type-strain genomes for metagenomic binning, comparative biology and taxonomic classification.</title>
        <authorList>
            <person name="Goeker M."/>
        </authorList>
    </citation>
    <scope>NUCLEOTIDE SEQUENCE [LARGE SCALE GENOMIC DNA]</scope>
    <source>
        <strain evidence="10 11">DSM 11590</strain>
    </source>
</reference>
<keyword evidence="3" id="KW-0328">Glycosyltransferase</keyword>
<keyword evidence="4 10" id="KW-0808">Transferase</keyword>
<organism evidence="10 11">
    <name type="scientific">Novispirillum itersonii</name>
    <name type="common">Aquaspirillum itersonii</name>
    <dbReference type="NCBI Taxonomy" id="189"/>
    <lineage>
        <taxon>Bacteria</taxon>
        <taxon>Pseudomonadati</taxon>
        <taxon>Pseudomonadota</taxon>
        <taxon>Alphaproteobacteria</taxon>
        <taxon>Rhodospirillales</taxon>
        <taxon>Novispirillaceae</taxon>
        <taxon>Novispirillum</taxon>
    </lineage>
</organism>
<evidence type="ECO:0000256" key="1">
    <source>
        <dbReference type="ARBA" id="ARBA00004651"/>
    </source>
</evidence>
<dbReference type="Pfam" id="PF13231">
    <property type="entry name" value="PMT_2"/>
    <property type="match status" value="1"/>
</dbReference>
<keyword evidence="6 8" id="KW-1133">Transmembrane helix</keyword>
<dbReference type="InterPro" id="IPR050297">
    <property type="entry name" value="LipidA_mod_glycosyltrf_83"/>
</dbReference>
<keyword evidence="2" id="KW-1003">Cell membrane</keyword>